<dbReference type="GO" id="GO:0050660">
    <property type="term" value="F:flavin adenine dinucleotide binding"/>
    <property type="evidence" value="ECO:0007669"/>
    <property type="project" value="TreeGrafter"/>
</dbReference>
<dbReference type="eggNOG" id="KOG2495">
    <property type="taxonomic scope" value="Eukaryota"/>
</dbReference>
<dbReference type="PRINTS" id="PR00411">
    <property type="entry name" value="PNDRDTASEI"/>
</dbReference>
<feature type="transmembrane region" description="Helical" evidence="2">
    <location>
        <begin position="6"/>
        <end position="27"/>
    </location>
</feature>
<dbReference type="Pfam" id="PF07992">
    <property type="entry name" value="Pyr_redox_2"/>
    <property type="match status" value="1"/>
</dbReference>
<dbReference type="GO" id="GO:0004174">
    <property type="term" value="F:electron-transferring-flavoprotein dehydrogenase activity"/>
    <property type="evidence" value="ECO:0007669"/>
    <property type="project" value="TreeGrafter"/>
</dbReference>
<gene>
    <name evidence="5" type="primary">20344256</name>
    <name evidence="4" type="ORF">GGTG_03798</name>
</gene>
<dbReference type="HOGENOM" id="CLU_019845_0_0_1"/>
<keyword evidence="2" id="KW-1133">Transmembrane helix</keyword>
<protein>
    <recommendedName>
        <fullName evidence="3">FAD/NAD(P)-binding domain-containing protein</fullName>
    </recommendedName>
</protein>
<dbReference type="InterPro" id="IPR023753">
    <property type="entry name" value="FAD/NAD-binding_dom"/>
</dbReference>
<dbReference type="STRING" id="644352.J3NR94"/>
<dbReference type="OrthoDB" id="202203at2759"/>
<reference evidence="5" key="4">
    <citation type="journal article" date="2015" name="G3 (Bethesda)">
        <title>Genome sequences of three phytopathogenic species of the Magnaporthaceae family of fungi.</title>
        <authorList>
            <person name="Okagaki L.H."/>
            <person name="Nunes C.C."/>
            <person name="Sailsbery J."/>
            <person name="Clay B."/>
            <person name="Brown D."/>
            <person name="John T."/>
            <person name="Oh Y."/>
            <person name="Young N."/>
            <person name="Fitzgerald M."/>
            <person name="Haas B.J."/>
            <person name="Zeng Q."/>
            <person name="Young S."/>
            <person name="Adiconis X."/>
            <person name="Fan L."/>
            <person name="Levin J.Z."/>
            <person name="Mitchell T.K."/>
            <person name="Okubara P.A."/>
            <person name="Farman M.L."/>
            <person name="Kohn L.M."/>
            <person name="Birren B."/>
            <person name="Ma L.-J."/>
            <person name="Dean R.A."/>
        </authorList>
    </citation>
    <scope>NUCLEOTIDE SEQUENCE</scope>
    <source>
        <strain evidence="5">R3-111a-1</strain>
    </source>
</reference>
<dbReference type="Proteomes" id="UP000006039">
    <property type="component" value="Unassembled WGS sequence"/>
</dbReference>
<evidence type="ECO:0000256" key="2">
    <source>
        <dbReference type="SAM" id="Phobius"/>
    </source>
</evidence>
<dbReference type="Gene3D" id="3.50.50.100">
    <property type="match status" value="1"/>
</dbReference>
<reference evidence="5" key="5">
    <citation type="submission" date="2018-04" db="UniProtKB">
        <authorList>
            <consortium name="EnsemblFungi"/>
        </authorList>
    </citation>
    <scope>IDENTIFICATION</scope>
    <source>
        <strain evidence="5">R3-111a-1</strain>
    </source>
</reference>
<dbReference type="PANTHER" id="PTHR43735">
    <property type="entry name" value="APOPTOSIS-INDUCING FACTOR 1"/>
    <property type="match status" value="1"/>
</dbReference>
<dbReference type="InterPro" id="IPR036188">
    <property type="entry name" value="FAD/NAD-bd_sf"/>
</dbReference>
<dbReference type="RefSeq" id="XP_009219845.1">
    <property type="nucleotide sequence ID" value="XM_009221581.1"/>
</dbReference>
<dbReference type="SUPFAM" id="SSF51905">
    <property type="entry name" value="FAD/NAD(P)-binding domain"/>
    <property type="match status" value="1"/>
</dbReference>
<feature type="domain" description="FAD/NAD(P)-binding" evidence="3">
    <location>
        <begin position="78"/>
        <end position="365"/>
    </location>
</feature>
<sequence>MAVKPLAKAGLIWRFFLYTLGAAFAFFRRTRALKKRQKRQQALERRKQAAAPSGNKPQLQDTEAAATQPPPQQQHPRNIVVVGASFAGYHVARELAAGLPEGGAHRVVVVEPSSHFHWTWALPRVCVAEGHEHKAFIPYGPHLAGVAPGRLRWVTGRVASASRGSVTLQGDDDGGDGEVIPYDYLVVATGSGAGATLPSRVGAADREGGLGRIREMQRRVAGAARVVVVGGGAAGVELAADAKARYPDKDVVLVHSRPAVMHRFGPELQAAALEGLRGLGIEVVLGERASVGEDGRLVTLLRSGRTIECDVFISCVGQRPTSDVLAGLSPGCISESGHVRVLPTLQVADESLPNVFACGDVADTGTANPNGRAAVRQAEVVADNILAMATGGGRPCAEYRAHWADGVIKLTMGLEKSIMQFGDGKTEFFWHSKEKDVALGVDGAWRHLGAVPFEDSTDELAQYRQV</sequence>
<dbReference type="FunCoup" id="J3NR94">
    <property type="interactions" value="374"/>
</dbReference>
<feature type="region of interest" description="Disordered" evidence="1">
    <location>
        <begin position="37"/>
        <end position="77"/>
    </location>
</feature>
<dbReference type="EnsemblFungi" id="EJT78700">
    <property type="protein sequence ID" value="EJT78700"/>
    <property type="gene ID" value="GGTG_03798"/>
</dbReference>
<reference evidence="6" key="1">
    <citation type="submission" date="2010-07" db="EMBL/GenBank/DDBJ databases">
        <title>The genome sequence of Gaeumannomyces graminis var. tritici strain R3-111a-1.</title>
        <authorList>
            <consortium name="The Broad Institute Genome Sequencing Platform"/>
            <person name="Ma L.-J."/>
            <person name="Dead R."/>
            <person name="Young S."/>
            <person name="Zeng Q."/>
            <person name="Koehrsen M."/>
            <person name="Alvarado L."/>
            <person name="Berlin A."/>
            <person name="Chapman S.B."/>
            <person name="Chen Z."/>
            <person name="Freedman E."/>
            <person name="Gellesch M."/>
            <person name="Goldberg J."/>
            <person name="Griggs A."/>
            <person name="Gujja S."/>
            <person name="Heilman E.R."/>
            <person name="Heiman D."/>
            <person name="Hepburn T."/>
            <person name="Howarth C."/>
            <person name="Jen D."/>
            <person name="Larson L."/>
            <person name="Mehta T."/>
            <person name="Neiman D."/>
            <person name="Pearson M."/>
            <person name="Roberts A."/>
            <person name="Saif S."/>
            <person name="Shea T."/>
            <person name="Shenoy N."/>
            <person name="Sisk P."/>
            <person name="Stolte C."/>
            <person name="Sykes S."/>
            <person name="Walk T."/>
            <person name="White J."/>
            <person name="Yandava C."/>
            <person name="Haas B."/>
            <person name="Nusbaum C."/>
            <person name="Birren B."/>
        </authorList>
    </citation>
    <scope>NUCLEOTIDE SEQUENCE [LARGE SCALE GENOMIC DNA]</scope>
    <source>
        <strain evidence="6">R3-111a-1</strain>
    </source>
</reference>
<evidence type="ECO:0000313" key="6">
    <source>
        <dbReference type="Proteomes" id="UP000006039"/>
    </source>
</evidence>
<organism evidence="4">
    <name type="scientific">Gaeumannomyces tritici (strain R3-111a-1)</name>
    <name type="common">Wheat and barley take-all root rot fungus</name>
    <name type="synonym">Gaeumannomyces graminis var. tritici</name>
    <dbReference type="NCBI Taxonomy" id="644352"/>
    <lineage>
        <taxon>Eukaryota</taxon>
        <taxon>Fungi</taxon>
        <taxon>Dikarya</taxon>
        <taxon>Ascomycota</taxon>
        <taxon>Pezizomycotina</taxon>
        <taxon>Sordariomycetes</taxon>
        <taxon>Sordariomycetidae</taxon>
        <taxon>Magnaporthales</taxon>
        <taxon>Magnaporthaceae</taxon>
        <taxon>Gaeumannomyces</taxon>
    </lineage>
</organism>
<dbReference type="EMBL" id="GL385396">
    <property type="protein sequence ID" value="EJT78700.1"/>
    <property type="molecule type" value="Genomic_DNA"/>
</dbReference>
<dbReference type="VEuPathDB" id="FungiDB:GGTG_03798"/>
<dbReference type="GeneID" id="20344256"/>
<evidence type="ECO:0000313" key="4">
    <source>
        <dbReference type="EMBL" id="EJT78700.1"/>
    </source>
</evidence>
<dbReference type="PANTHER" id="PTHR43735:SF5">
    <property type="entry name" value="FAD_NAD(P)-BINDING DOMAIN-CONTAINING PROTEIN"/>
    <property type="match status" value="1"/>
</dbReference>
<reference evidence="4" key="2">
    <citation type="submission" date="2010-07" db="EMBL/GenBank/DDBJ databases">
        <authorList>
            <consortium name="The Broad Institute Genome Sequencing Platform"/>
            <consortium name="Broad Institute Genome Sequencing Center for Infectious Disease"/>
            <person name="Ma L.-J."/>
            <person name="Dead R."/>
            <person name="Young S."/>
            <person name="Zeng Q."/>
            <person name="Koehrsen M."/>
            <person name="Alvarado L."/>
            <person name="Berlin A."/>
            <person name="Chapman S.B."/>
            <person name="Chen Z."/>
            <person name="Freedman E."/>
            <person name="Gellesch M."/>
            <person name="Goldberg J."/>
            <person name="Griggs A."/>
            <person name="Gujja S."/>
            <person name="Heilman E.R."/>
            <person name="Heiman D."/>
            <person name="Hepburn T."/>
            <person name="Howarth C."/>
            <person name="Jen D."/>
            <person name="Larson L."/>
            <person name="Mehta T."/>
            <person name="Neiman D."/>
            <person name="Pearson M."/>
            <person name="Roberts A."/>
            <person name="Saif S."/>
            <person name="Shea T."/>
            <person name="Shenoy N."/>
            <person name="Sisk P."/>
            <person name="Stolte C."/>
            <person name="Sykes S."/>
            <person name="Walk T."/>
            <person name="White J."/>
            <person name="Yandava C."/>
            <person name="Haas B."/>
            <person name="Nusbaum C."/>
            <person name="Birren B."/>
        </authorList>
    </citation>
    <scope>NUCLEOTIDE SEQUENCE</scope>
    <source>
        <strain evidence="4">R3-111a-1</strain>
    </source>
</reference>
<dbReference type="AlphaFoldDB" id="J3NR94"/>
<name>J3NR94_GAET3</name>
<keyword evidence="6" id="KW-1185">Reference proteome</keyword>
<dbReference type="GO" id="GO:0005737">
    <property type="term" value="C:cytoplasm"/>
    <property type="evidence" value="ECO:0007669"/>
    <property type="project" value="TreeGrafter"/>
</dbReference>
<proteinExistence type="predicted"/>
<reference evidence="4" key="3">
    <citation type="submission" date="2010-09" db="EMBL/GenBank/DDBJ databases">
        <title>Annotation of Gaeumannomyces graminis var. tritici R3-111a-1.</title>
        <authorList>
            <consortium name="The Broad Institute Genome Sequencing Platform"/>
            <person name="Ma L.-J."/>
            <person name="Dead R."/>
            <person name="Young S.K."/>
            <person name="Zeng Q."/>
            <person name="Gargeya S."/>
            <person name="Fitzgerald M."/>
            <person name="Haas B."/>
            <person name="Abouelleil A."/>
            <person name="Alvarado L."/>
            <person name="Arachchi H.M."/>
            <person name="Berlin A."/>
            <person name="Brown A."/>
            <person name="Chapman S.B."/>
            <person name="Chen Z."/>
            <person name="Dunbar C."/>
            <person name="Freedman E."/>
            <person name="Gearin G."/>
            <person name="Gellesch M."/>
            <person name="Goldberg J."/>
            <person name="Griggs A."/>
            <person name="Gujja S."/>
            <person name="Heiman D."/>
            <person name="Howarth C."/>
            <person name="Larson L."/>
            <person name="Lui A."/>
            <person name="MacDonald P.J.P."/>
            <person name="Mehta T."/>
            <person name="Montmayeur A."/>
            <person name="Murphy C."/>
            <person name="Neiman D."/>
            <person name="Pearson M."/>
            <person name="Priest M."/>
            <person name="Roberts A."/>
            <person name="Saif S."/>
            <person name="Shea T."/>
            <person name="Shenoy N."/>
            <person name="Sisk P."/>
            <person name="Stolte C."/>
            <person name="Sykes S."/>
            <person name="Yandava C."/>
            <person name="Wortman J."/>
            <person name="Nusbaum C."/>
            <person name="Birren B."/>
        </authorList>
    </citation>
    <scope>NUCLEOTIDE SEQUENCE</scope>
    <source>
        <strain evidence="4">R3-111a-1</strain>
    </source>
</reference>
<keyword evidence="2" id="KW-0472">Membrane</keyword>
<evidence type="ECO:0000259" key="3">
    <source>
        <dbReference type="Pfam" id="PF07992"/>
    </source>
</evidence>
<dbReference type="PRINTS" id="PR00368">
    <property type="entry name" value="FADPNR"/>
</dbReference>
<accession>J3NR94</accession>
<keyword evidence="2" id="KW-0812">Transmembrane</keyword>
<evidence type="ECO:0000313" key="5">
    <source>
        <dbReference type="EnsemblFungi" id="EJT78700"/>
    </source>
</evidence>
<evidence type="ECO:0000256" key="1">
    <source>
        <dbReference type="SAM" id="MobiDB-lite"/>
    </source>
</evidence>